<accession>A0ACC4C6L1</accession>
<protein>
    <submittedName>
        <fullName evidence="1">Uncharacterized protein</fullName>
    </submittedName>
</protein>
<name>A0ACC4C6L1_POPAL</name>
<gene>
    <name evidence="1" type="ORF">D5086_014007</name>
</gene>
<dbReference type="EMBL" id="RCHU02000006">
    <property type="protein sequence ID" value="KAL3587140.1"/>
    <property type="molecule type" value="Genomic_DNA"/>
</dbReference>
<keyword evidence="2" id="KW-1185">Reference proteome</keyword>
<comment type="caution">
    <text evidence="1">The sequence shown here is derived from an EMBL/GenBank/DDBJ whole genome shotgun (WGS) entry which is preliminary data.</text>
</comment>
<sequence length="1165" mass="132584">MGGDEKLEACNEVLEEENEQKGRFFDFFWAPIYWFKMLANETHWSFVFGVLAVYGVNQGLGGAFNRVGTDYYMKDVQKVQPSESQIYQGIISIPWLVKPLWGLVTDFLPIFGMRPISGLLGTFSMLLLSFHENLHIVFVLLSMTAGSTGAAIADVTIDACVVQNSNIRPYLAADMQSLCALSSSIGALMGFFLSGIFVHLIGPKGVFGLLSIPYGLVFLVGMLLDEPFMPNFSYKKVNQKLLDASKAMWRTLTFPDVWRPCVYMFLSLALSINIHEGLFYWYTDSKDGPSFSQENVGFILSIGSIGSLLGALLYQNVLKNHPFRHLLFWTQLLFGLSGMLDLMLVLRLNLKCGIPDYFFVVIDESVSHMINRIKWMPLLVLSSKLCPPGIEGTFFALLMSIDNVGVLLSQWGGGVVLHLLNVTRTRFDNLWLAILTRNILRITPLCLLFLIPSGDPNASVLPADILGGKEEAETPENENIELVSLFNDVKELLGQTGFAWDENRQMVVADDGLWHDYIKVHPDARSYKTKAVLNFNDLCVIYGYTSADGRYSRSSHDFDFDDEVQGVNMGDPTSSLSSNSERPRTEWTAAMDQYFVELMLDQIGRGNKTDNTFVKQAWTDMLSSFNAKFGPRHDKRILRHRYKKLAKYYSDLKVILQQNGFSWDETQQMIVADDDKVWDAYIKAHPHARTYRMKTLPNYNDLVLIYGNASENGVQSNFLEDKDHEADISRKKAEEGKGSQSLGSSDRTRTYWTPPMDRYLIDLLLDQVHRGNKFGQTFISQAWIDMAASFNVKFQSHHDKDVLKNRYKHLRRLYNEIKNLLENNGFSWDETREMITAKDHIWDAYIKAHPDARSYRVKTVPGYQKLCVIVGQENSGGRYSRLAQCIEEMPVLMTVDPLTVDWQPEMNRYFVDLMIEQVHGGNKIDHTFNEKAWAHMVKIFNDKFGLTCDKYSLEKQYVSLMKDCNEISSLLGHRGFAWDGTRKKVTADDATWEDHVKGHPEAIAYKNKVLDSYLDLCFIQRNDVSDTRLGDPGPPMQNEETAMKLEIVMDGLQGNEQFPVEDIEISDAQKKRPATVAELSCKAQKIGKEMRCVVSAFASKKESKNHMSIESAIETLQTIPDIDDELLLDACDLLEDERKAKTFLALDATLRKKWLLRKLRPKESQ</sequence>
<dbReference type="Proteomes" id="UP000309997">
    <property type="component" value="Unassembled WGS sequence"/>
</dbReference>
<reference evidence="1 2" key="1">
    <citation type="journal article" date="2024" name="Plant Biotechnol. J.">
        <title>Genome and CRISPR/Cas9 system of a widespread forest tree (Populus alba) in the world.</title>
        <authorList>
            <person name="Liu Y.J."/>
            <person name="Jiang P.F."/>
            <person name="Han X.M."/>
            <person name="Li X.Y."/>
            <person name="Wang H.M."/>
            <person name="Wang Y.J."/>
            <person name="Wang X.X."/>
            <person name="Zeng Q.Y."/>
        </authorList>
    </citation>
    <scope>NUCLEOTIDE SEQUENCE [LARGE SCALE GENOMIC DNA]</scope>
    <source>
        <strain evidence="2">cv. PAL-ZL1</strain>
    </source>
</reference>
<evidence type="ECO:0000313" key="1">
    <source>
        <dbReference type="EMBL" id="KAL3587140.1"/>
    </source>
</evidence>
<organism evidence="1 2">
    <name type="scientific">Populus alba</name>
    <name type="common">White poplar</name>
    <dbReference type="NCBI Taxonomy" id="43335"/>
    <lineage>
        <taxon>Eukaryota</taxon>
        <taxon>Viridiplantae</taxon>
        <taxon>Streptophyta</taxon>
        <taxon>Embryophyta</taxon>
        <taxon>Tracheophyta</taxon>
        <taxon>Spermatophyta</taxon>
        <taxon>Magnoliopsida</taxon>
        <taxon>eudicotyledons</taxon>
        <taxon>Gunneridae</taxon>
        <taxon>Pentapetalae</taxon>
        <taxon>rosids</taxon>
        <taxon>fabids</taxon>
        <taxon>Malpighiales</taxon>
        <taxon>Salicaceae</taxon>
        <taxon>Saliceae</taxon>
        <taxon>Populus</taxon>
    </lineage>
</organism>
<proteinExistence type="predicted"/>
<evidence type="ECO:0000313" key="2">
    <source>
        <dbReference type="Proteomes" id="UP000309997"/>
    </source>
</evidence>